<keyword evidence="3" id="KW-1185">Reference proteome</keyword>
<feature type="compositionally biased region" description="Basic and acidic residues" evidence="1">
    <location>
        <begin position="79"/>
        <end position="97"/>
    </location>
</feature>
<feature type="non-terminal residue" evidence="2">
    <location>
        <position position="115"/>
    </location>
</feature>
<proteinExistence type="predicted"/>
<dbReference type="RefSeq" id="WP_374058424.1">
    <property type="nucleotide sequence ID" value="NZ_QEIN01000168.1"/>
</dbReference>
<gene>
    <name evidence="2" type="ORF">DEF24_19370</name>
</gene>
<comment type="caution">
    <text evidence="2">The sequence shown here is derived from an EMBL/GenBank/DDBJ whole genome shotgun (WGS) entry which is preliminary data.</text>
</comment>
<reference evidence="2 3" key="1">
    <citation type="submission" date="2018-04" db="EMBL/GenBank/DDBJ databases">
        <title>Novel actinobacteria from marine sediment.</title>
        <authorList>
            <person name="Ng Z.Y."/>
            <person name="Tan G.Y.A."/>
        </authorList>
    </citation>
    <scope>NUCLEOTIDE SEQUENCE [LARGE SCALE GENOMIC DNA]</scope>
    <source>
        <strain evidence="2 3">TPS81</strain>
    </source>
</reference>
<dbReference type="EMBL" id="QEIN01000168">
    <property type="protein sequence ID" value="RCV54381.1"/>
    <property type="molecule type" value="Genomic_DNA"/>
</dbReference>
<name>A0A368T1P5_9ACTN</name>
<evidence type="ECO:0000313" key="3">
    <source>
        <dbReference type="Proteomes" id="UP000253318"/>
    </source>
</evidence>
<accession>A0A368T1P5</accession>
<evidence type="ECO:0000256" key="1">
    <source>
        <dbReference type="SAM" id="MobiDB-lite"/>
    </source>
</evidence>
<sequence length="115" mass="12757">MIESLLLTVLGVYGITVAAWIVRTTVEHRRQPSDALLGLDLENRALTEELDAAEAGLRERLAAVRAAERRVSRARARRSGAEADSRAEQERIEREGEQALAAKQRSRRIALGVEI</sequence>
<protein>
    <submittedName>
        <fullName evidence="2">Uncharacterized protein</fullName>
    </submittedName>
</protein>
<dbReference type="AlphaFoldDB" id="A0A368T1P5"/>
<organism evidence="2 3">
    <name type="scientific">Marinitenerispora sediminis</name>
    <dbReference type="NCBI Taxonomy" id="1931232"/>
    <lineage>
        <taxon>Bacteria</taxon>
        <taxon>Bacillati</taxon>
        <taxon>Actinomycetota</taxon>
        <taxon>Actinomycetes</taxon>
        <taxon>Streptosporangiales</taxon>
        <taxon>Nocardiopsidaceae</taxon>
        <taxon>Marinitenerispora</taxon>
    </lineage>
</organism>
<evidence type="ECO:0000313" key="2">
    <source>
        <dbReference type="EMBL" id="RCV54381.1"/>
    </source>
</evidence>
<feature type="region of interest" description="Disordered" evidence="1">
    <location>
        <begin position="72"/>
        <end position="106"/>
    </location>
</feature>
<dbReference type="Proteomes" id="UP000253318">
    <property type="component" value="Unassembled WGS sequence"/>
</dbReference>